<comment type="caution">
    <text evidence="2">The sequence shown here is derived from an EMBL/GenBank/DDBJ whole genome shotgun (WGS) entry which is preliminary data.</text>
</comment>
<reference evidence="2" key="1">
    <citation type="submission" date="2021-07" db="EMBL/GenBank/DDBJ databases">
        <authorList>
            <person name="Durling M."/>
        </authorList>
    </citation>
    <scope>NUCLEOTIDE SEQUENCE</scope>
</reference>
<gene>
    <name evidence="2" type="ORF">HYALB_00002566</name>
</gene>
<sequence>MGGLGERERPLECRDMAEGEREEGKEEREERCIVLVLSQRLAGAVLGRRLGEWGHQGRSESCYMYSKVPAAMMLVWRVAGDHTEAREAPTPRLGGPEAREELLATYSVPLC</sequence>
<protein>
    <submittedName>
        <fullName evidence="2">Uncharacterized protein</fullName>
    </submittedName>
</protein>
<keyword evidence="3" id="KW-1185">Reference proteome</keyword>
<evidence type="ECO:0000256" key="1">
    <source>
        <dbReference type="SAM" id="MobiDB-lite"/>
    </source>
</evidence>
<evidence type="ECO:0000313" key="2">
    <source>
        <dbReference type="EMBL" id="CAG8980568.1"/>
    </source>
</evidence>
<name>A0A9N9LVE0_9HELO</name>
<dbReference type="Proteomes" id="UP000701801">
    <property type="component" value="Unassembled WGS sequence"/>
</dbReference>
<dbReference type="EMBL" id="CAJVRM010000396">
    <property type="protein sequence ID" value="CAG8980568.1"/>
    <property type="molecule type" value="Genomic_DNA"/>
</dbReference>
<accession>A0A9N9LVE0</accession>
<evidence type="ECO:0000313" key="3">
    <source>
        <dbReference type="Proteomes" id="UP000701801"/>
    </source>
</evidence>
<feature type="region of interest" description="Disordered" evidence="1">
    <location>
        <begin position="1"/>
        <end position="28"/>
    </location>
</feature>
<organism evidence="2 3">
    <name type="scientific">Hymenoscyphus albidus</name>
    <dbReference type="NCBI Taxonomy" id="595503"/>
    <lineage>
        <taxon>Eukaryota</taxon>
        <taxon>Fungi</taxon>
        <taxon>Dikarya</taxon>
        <taxon>Ascomycota</taxon>
        <taxon>Pezizomycotina</taxon>
        <taxon>Leotiomycetes</taxon>
        <taxon>Helotiales</taxon>
        <taxon>Helotiaceae</taxon>
        <taxon>Hymenoscyphus</taxon>
    </lineage>
</organism>
<dbReference type="AlphaFoldDB" id="A0A9N9LVE0"/>
<proteinExistence type="predicted"/>